<proteinExistence type="inferred from homology"/>
<evidence type="ECO:0000256" key="4">
    <source>
        <dbReference type="ARBA" id="ARBA00022989"/>
    </source>
</evidence>
<name>A0A913ZLE6_PATMI</name>
<evidence type="ECO:0000313" key="8">
    <source>
        <dbReference type="EnsemblMetazoa" id="XP_038051871.1"/>
    </source>
</evidence>
<evidence type="ECO:0000256" key="2">
    <source>
        <dbReference type="ARBA" id="ARBA00006824"/>
    </source>
</evidence>
<accession>A0A913ZLE6</accession>
<protein>
    <recommendedName>
        <fullName evidence="6">Mitochondrial inner membrane protein Mpv17</fullName>
    </recommendedName>
</protein>
<dbReference type="EnsemblMetazoa" id="XM_038195943.1">
    <property type="protein sequence ID" value="XP_038051871.1"/>
    <property type="gene ID" value="LOC119724746"/>
</dbReference>
<dbReference type="PANTHER" id="PTHR11266:SF17">
    <property type="entry name" value="PROTEIN MPV17"/>
    <property type="match status" value="1"/>
</dbReference>
<evidence type="ECO:0000313" key="9">
    <source>
        <dbReference type="Proteomes" id="UP000887568"/>
    </source>
</evidence>
<comment type="subcellular location">
    <subcellularLocation>
        <location evidence="1">Membrane</location>
        <topology evidence="1">Multi-pass membrane protein</topology>
    </subcellularLocation>
</comment>
<evidence type="ECO:0000256" key="7">
    <source>
        <dbReference type="RuleBase" id="RU363053"/>
    </source>
</evidence>
<dbReference type="Proteomes" id="UP000887568">
    <property type="component" value="Unplaced"/>
</dbReference>
<keyword evidence="4" id="KW-1133">Transmembrane helix</keyword>
<dbReference type="AlphaFoldDB" id="A0A913ZLE6"/>
<keyword evidence="9" id="KW-1185">Reference proteome</keyword>
<dbReference type="GO" id="GO:0005739">
    <property type="term" value="C:mitochondrion"/>
    <property type="evidence" value="ECO:0007669"/>
    <property type="project" value="TreeGrafter"/>
</dbReference>
<dbReference type="GeneID" id="119724746"/>
<sequence length="166" mass="18849">MLWLWRAYTKFLQAHPFKAQAANTCLLMGLGDIICQQAIEKAGLKKHNVVRTVRQASFGLFIGGPLLFTWYSTLDKFVKGTAAIKTLKCVALDQNFKTTLINNYKVWPAAQIINFYFVPLQHRVLAVNCVALFWNTYLSWMANSRQELVETVMVDETPASKTSPET</sequence>
<evidence type="ECO:0000256" key="6">
    <source>
        <dbReference type="ARBA" id="ARBA00049743"/>
    </source>
</evidence>
<evidence type="ECO:0000256" key="1">
    <source>
        <dbReference type="ARBA" id="ARBA00004141"/>
    </source>
</evidence>
<dbReference type="Pfam" id="PF04117">
    <property type="entry name" value="Mpv17_PMP22"/>
    <property type="match status" value="1"/>
</dbReference>
<comment type="similarity">
    <text evidence="2 7">Belongs to the peroxisomal membrane protein PXMP2/4 family.</text>
</comment>
<keyword evidence="5" id="KW-0472">Membrane</keyword>
<evidence type="ECO:0000256" key="5">
    <source>
        <dbReference type="ARBA" id="ARBA00023136"/>
    </source>
</evidence>
<dbReference type="PANTHER" id="PTHR11266">
    <property type="entry name" value="PEROXISOMAL MEMBRANE PROTEIN 2, PXMP2 MPV17"/>
    <property type="match status" value="1"/>
</dbReference>
<dbReference type="InterPro" id="IPR007248">
    <property type="entry name" value="Mpv17_PMP22"/>
</dbReference>
<organism evidence="8 9">
    <name type="scientific">Patiria miniata</name>
    <name type="common">Bat star</name>
    <name type="synonym">Asterina miniata</name>
    <dbReference type="NCBI Taxonomy" id="46514"/>
    <lineage>
        <taxon>Eukaryota</taxon>
        <taxon>Metazoa</taxon>
        <taxon>Echinodermata</taxon>
        <taxon>Eleutherozoa</taxon>
        <taxon>Asterozoa</taxon>
        <taxon>Asteroidea</taxon>
        <taxon>Valvatacea</taxon>
        <taxon>Valvatida</taxon>
        <taxon>Asterinidae</taxon>
        <taxon>Patiria</taxon>
    </lineage>
</organism>
<dbReference type="RefSeq" id="XP_038051871.1">
    <property type="nucleotide sequence ID" value="XM_038195943.1"/>
</dbReference>
<dbReference type="OrthoDB" id="430207at2759"/>
<reference evidence="8" key="1">
    <citation type="submission" date="2022-11" db="UniProtKB">
        <authorList>
            <consortium name="EnsemblMetazoa"/>
        </authorList>
    </citation>
    <scope>IDENTIFICATION</scope>
</reference>
<keyword evidence="3" id="KW-0812">Transmembrane</keyword>
<dbReference type="GO" id="GO:0016020">
    <property type="term" value="C:membrane"/>
    <property type="evidence" value="ECO:0007669"/>
    <property type="project" value="UniProtKB-SubCell"/>
</dbReference>
<evidence type="ECO:0000256" key="3">
    <source>
        <dbReference type="ARBA" id="ARBA00022692"/>
    </source>
</evidence>